<evidence type="ECO:0000256" key="7">
    <source>
        <dbReference type="HAMAP-Rule" id="MF_00484"/>
    </source>
</evidence>
<dbReference type="eggNOG" id="COG0297">
    <property type="taxonomic scope" value="Bacteria"/>
</dbReference>
<dbReference type="Proteomes" id="UP000005096">
    <property type="component" value="Chromosome"/>
</dbReference>
<dbReference type="InterPro" id="IPR001296">
    <property type="entry name" value="Glyco_trans_1"/>
</dbReference>
<reference evidence="10 11" key="1">
    <citation type="journal article" date="2010" name="Stand. Genomic Sci.">
        <title>Non-contiguous finished genome sequence of Aminomonas paucivorans type strain (GLU-3).</title>
        <authorList>
            <person name="Pitluck S."/>
            <person name="Yasawong M."/>
            <person name="Held B."/>
            <person name="Lapidus A."/>
            <person name="Nolan M."/>
            <person name="Copeland A."/>
            <person name="Lucas S."/>
            <person name="Del Rio T.G."/>
            <person name="Tice H."/>
            <person name="Cheng J.F."/>
            <person name="Chertkov O."/>
            <person name="Goodwin L."/>
            <person name="Tapia R."/>
            <person name="Han C."/>
            <person name="Liolios K."/>
            <person name="Ivanova N."/>
            <person name="Mavromatis K."/>
            <person name="Ovchinnikova G."/>
            <person name="Pati A."/>
            <person name="Chen A."/>
            <person name="Palaniappan K."/>
            <person name="Land M."/>
            <person name="Hauser L."/>
            <person name="Chang Y.J."/>
            <person name="Jeffries C.D."/>
            <person name="Pukall R."/>
            <person name="Spring S."/>
            <person name="Rohde M."/>
            <person name="Sikorski J."/>
            <person name="Goker M."/>
            <person name="Woyke T."/>
            <person name="Bristow J."/>
            <person name="Eisen J.A."/>
            <person name="Markowitz V."/>
            <person name="Hugenholtz P."/>
            <person name="Kyrpides N.C."/>
            <person name="Klenk H.P."/>
        </authorList>
    </citation>
    <scope>NUCLEOTIDE SEQUENCE [LARGE SCALE GENOMIC DNA]</scope>
    <source>
        <strain evidence="10 11">DSM 12260</strain>
    </source>
</reference>
<organism evidence="10 11">
    <name type="scientific">Aminomonas paucivorans DSM 12260</name>
    <dbReference type="NCBI Taxonomy" id="584708"/>
    <lineage>
        <taxon>Bacteria</taxon>
        <taxon>Thermotogati</taxon>
        <taxon>Synergistota</taxon>
        <taxon>Synergistia</taxon>
        <taxon>Synergistales</taxon>
        <taxon>Synergistaceae</taxon>
        <taxon>Aminomonas</taxon>
    </lineage>
</organism>
<dbReference type="EC" id="2.4.1.21" evidence="7"/>
<accession>E3CVL1</accession>
<dbReference type="Pfam" id="PF08323">
    <property type="entry name" value="Glyco_transf_5"/>
    <property type="match status" value="1"/>
</dbReference>
<sequence>MEATNRPPRSRVLHVTPELAPLVKLGGLGDVAGSLPRALREDGVDCRALLPAYPGVLDRVHDLGLPCRRVPQNLHVALNWRVYSGRLWRTDLDGVPVYLLEQPELFTDPQVYPGSMTCETVLPFLFLGAAALELAGAARWKPQILHLHDWPASTASVLLKWHRHYHRLAEEYDTVLTIHNLAHQGIVAHTGLDGWGFPKTCFSIEGLEFYGHVNLLKGGILAADAITTVSPRYSWDVQTHDGGMGLEGVLYASRGKLRGILNGIDYRIWNPAADPLIPAPYSAQDLAGKATCREELLRTCGWSAEGGPLLVFIGRLVEQKGIDLILASLDRLLAEGNRVVLIGSGHPLFRDRVSAAAQRHPGRMWTFTDFDERVAHQAYAGGDLLLMPSLFEPCGLSQLISMAYGTIPVARATGGLADTVIDADGSPDGTGFLFLDYDPGELIQAVRRAANAMGDPVRWGQIQQRAMTADFSWAQSARAYEDLYQDLLGYGPEEDFYREESP</sequence>
<dbReference type="PaxDb" id="584708-Apau_1786"/>
<proteinExistence type="inferred from homology"/>
<evidence type="ECO:0000259" key="9">
    <source>
        <dbReference type="Pfam" id="PF08323"/>
    </source>
</evidence>
<gene>
    <name evidence="7" type="primary">glgA</name>
    <name evidence="10" type="ORF">Apau_1786</name>
</gene>
<keyword evidence="11" id="KW-1185">Reference proteome</keyword>
<dbReference type="HOGENOM" id="CLU_009583_18_2_0"/>
<comment type="function">
    <text evidence="2 7">Synthesizes alpha-1,4-glucan chains using ADP-glucose.</text>
</comment>
<feature type="domain" description="Starch synthase catalytic" evidence="9">
    <location>
        <begin position="11"/>
        <end position="250"/>
    </location>
</feature>
<dbReference type="UniPathway" id="UPA00164"/>
<evidence type="ECO:0000256" key="5">
    <source>
        <dbReference type="ARBA" id="ARBA00022679"/>
    </source>
</evidence>
<dbReference type="SUPFAM" id="SSF53756">
    <property type="entry name" value="UDP-Glycosyltransferase/glycogen phosphorylase"/>
    <property type="match status" value="1"/>
</dbReference>
<comment type="catalytic activity">
    <reaction evidence="1 7">
        <text>[(1-&gt;4)-alpha-D-glucosyl](n) + ADP-alpha-D-glucose = [(1-&gt;4)-alpha-D-glucosyl](n+1) + ADP + H(+)</text>
        <dbReference type="Rhea" id="RHEA:18189"/>
        <dbReference type="Rhea" id="RHEA-COMP:9584"/>
        <dbReference type="Rhea" id="RHEA-COMP:9587"/>
        <dbReference type="ChEBI" id="CHEBI:15378"/>
        <dbReference type="ChEBI" id="CHEBI:15444"/>
        <dbReference type="ChEBI" id="CHEBI:57498"/>
        <dbReference type="ChEBI" id="CHEBI:456216"/>
        <dbReference type="EC" id="2.4.1.21"/>
    </reaction>
</comment>
<evidence type="ECO:0000313" key="11">
    <source>
        <dbReference type="Proteomes" id="UP000005096"/>
    </source>
</evidence>
<dbReference type="OrthoDB" id="9808590at2"/>
<dbReference type="GO" id="GO:0005978">
    <property type="term" value="P:glycogen biosynthetic process"/>
    <property type="evidence" value="ECO:0007669"/>
    <property type="project" value="UniProtKB-UniRule"/>
</dbReference>
<evidence type="ECO:0000313" key="10">
    <source>
        <dbReference type="EMBL" id="EFQ24202.1"/>
    </source>
</evidence>
<comment type="pathway">
    <text evidence="7">Glycan biosynthesis; glycogen biosynthesis.</text>
</comment>
<evidence type="ECO:0000256" key="6">
    <source>
        <dbReference type="ARBA" id="ARBA00023056"/>
    </source>
</evidence>
<evidence type="ECO:0000256" key="1">
    <source>
        <dbReference type="ARBA" id="ARBA00001478"/>
    </source>
</evidence>
<dbReference type="PANTHER" id="PTHR45825">
    <property type="entry name" value="GRANULE-BOUND STARCH SYNTHASE 1, CHLOROPLASTIC/AMYLOPLASTIC"/>
    <property type="match status" value="1"/>
</dbReference>
<keyword evidence="5 7" id="KW-0808">Transferase</keyword>
<dbReference type="Gene3D" id="3.40.50.2000">
    <property type="entry name" value="Glycogen Phosphorylase B"/>
    <property type="match status" value="2"/>
</dbReference>
<dbReference type="PANTHER" id="PTHR45825:SF11">
    <property type="entry name" value="ALPHA AMYLASE DOMAIN-CONTAINING PROTEIN"/>
    <property type="match status" value="1"/>
</dbReference>
<dbReference type="Pfam" id="PF00534">
    <property type="entry name" value="Glycos_transf_1"/>
    <property type="match status" value="1"/>
</dbReference>
<dbReference type="AlphaFoldDB" id="E3CVL1"/>
<name>E3CVL1_9BACT</name>
<protein>
    <recommendedName>
        <fullName evidence="7">Glycogen synthase</fullName>
        <ecNumber evidence="7">2.4.1.21</ecNumber>
    </recommendedName>
    <alternativeName>
        <fullName evidence="7">Starch [bacterial glycogen] synthase</fullName>
    </alternativeName>
</protein>
<dbReference type="InterPro" id="IPR011835">
    <property type="entry name" value="GS/SS"/>
</dbReference>
<dbReference type="GO" id="GO:0004373">
    <property type="term" value="F:alpha-1,4-glucan glucosyltransferase (UDP-glucose donor) activity"/>
    <property type="evidence" value="ECO:0007669"/>
    <property type="project" value="InterPro"/>
</dbReference>
<evidence type="ECO:0000256" key="3">
    <source>
        <dbReference type="ARBA" id="ARBA00010281"/>
    </source>
</evidence>
<dbReference type="GO" id="GO:0009011">
    <property type="term" value="F:alpha-1,4-glucan glucosyltransferase (ADP-glucose donor) activity"/>
    <property type="evidence" value="ECO:0007669"/>
    <property type="project" value="UniProtKB-UniRule"/>
</dbReference>
<dbReference type="HAMAP" id="MF_00484">
    <property type="entry name" value="Glycogen_synth"/>
    <property type="match status" value="1"/>
</dbReference>
<comment type="similarity">
    <text evidence="3 7">Belongs to the glycosyltransferase 1 family. Bacterial/plant glycogen synthase subfamily.</text>
</comment>
<evidence type="ECO:0000256" key="2">
    <source>
        <dbReference type="ARBA" id="ARBA00002764"/>
    </source>
</evidence>
<keyword evidence="6 7" id="KW-0320">Glycogen biosynthesis</keyword>
<dbReference type="RefSeq" id="WP_006301430.1">
    <property type="nucleotide sequence ID" value="NZ_CM001022.1"/>
</dbReference>
<evidence type="ECO:0000256" key="4">
    <source>
        <dbReference type="ARBA" id="ARBA00022676"/>
    </source>
</evidence>
<dbReference type="NCBIfam" id="TIGR02095">
    <property type="entry name" value="glgA"/>
    <property type="match status" value="1"/>
</dbReference>
<dbReference type="CDD" id="cd03791">
    <property type="entry name" value="GT5_Glycogen_synthase_DULL1-like"/>
    <property type="match status" value="1"/>
</dbReference>
<keyword evidence="4 7" id="KW-0328">Glycosyltransferase</keyword>
<feature type="domain" description="Glycosyl transferase family 1" evidence="8">
    <location>
        <begin position="305"/>
        <end position="460"/>
    </location>
</feature>
<feature type="binding site" evidence="7">
    <location>
        <position position="24"/>
    </location>
    <ligand>
        <name>ADP-alpha-D-glucose</name>
        <dbReference type="ChEBI" id="CHEBI:57498"/>
    </ligand>
</feature>
<evidence type="ECO:0000259" key="8">
    <source>
        <dbReference type="Pfam" id="PF00534"/>
    </source>
</evidence>
<dbReference type="STRING" id="584708.Apau_1786"/>
<dbReference type="InterPro" id="IPR013534">
    <property type="entry name" value="Starch_synth_cat_dom"/>
</dbReference>
<dbReference type="EMBL" id="CM001022">
    <property type="protein sequence ID" value="EFQ24202.1"/>
    <property type="molecule type" value="Genomic_DNA"/>
</dbReference>